<dbReference type="EMBL" id="MIKG01000007">
    <property type="protein sequence ID" value="RAO68224.1"/>
    <property type="molecule type" value="Genomic_DNA"/>
</dbReference>
<keyword evidence="1" id="KW-0175">Coiled coil</keyword>
<feature type="compositionally biased region" description="Polar residues" evidence="2">
    <location>
        <begin position="122"/>
        <end position="140"/>
    </location>
</feature>
<feature type="compositionally biased region" description="Polar residues" evidence="2">
    <location>
        <begin position="68"/>
        <end position="80"/>
    </location>
</feature>
<reference evidence="3 4" key="1">
    <citation type="journal article" date="2017" name="Biotechnol. Biofuels">
        <title>Differential beta-glucosidase expression as a function of carbon source availability in Talaromyces amestolkiae: a genomic and proteomic approach.</title>
        <authorList>
            <person name="de Eugenio L.I."/>
            <person name="Mendez-Liter J.A."/>
            <person name="Nieto-Dominguez M."/>
            <person name="Alonso L."/>
            <person name="Gil-Munoz J."/>
            <person name="Barriuso J."/>
            <person name="Prieto A."/>
            <person name="Martinez M.J."/>
        </authorList>
    </citation>
    <scope>NUCLEOTIDE SEQUENCE [LARGE SCALE GENOMIC DNA]</scope>
    <source>
        <strain evidence="3 4">CIB</strain>
    </source>
</reference>
<evidence type="ECO:0000256" key="1">
    <source>
        <dbReference type="SAM" id="Coils"/>
    </source>
</evidence>
<organism evidence="3 4">
    <name type="scientific">Talaromyces amestolkiae</name>
    <dbReference type="NCBI Taxonomy" id="1196081"/>
    <lineage>
        <taxon>Eukaryota</taxon>
        <taxon>Fungi</taxon>
        <taxon>Dikarya</taxon>
        <taxon>Ascomycota</taxon>
        <taxon>Pezizomycotina</taxon>
        <taxon>Eurotiomycetes</taxon>
        <taxon>Eurotiomycetidae</taxon>
        <taxon>Eurotiales</taxon>
        <taxon>Trichocomaceae</taxon>
        <taxon>Talaromyces</taxon>
        <taxon>Talaromyces sect. Talaromyces</taxon>
    </lineage>
</organism>
<dbReference type="Proteomes" id="UP000249363">
    <property type="component" value="Unassembled WGS sequence"/>
</dbReference>
<accession>A0A364KXE7</accession>
<comment type="caution">
    <text evidence="3">The sequence shown here is derived from an EMBL/GenBank/DDBJ whole genome shotgun (WGS) entry which is preliminary data.</text>
</comment>
<sequence>MDSGESSPEKQNNQQTHAELLQAFQSFKPARGGGPSKTPQPPSTSRAQRSSTPAPNAGQAMRAGMTAFEQSPSTAPSTQETTTTRTRKRTRKTPYTEQTEENESSESETSLFQVSKRPRQTPAKTSQKQVDASTTKQASISPMHRVEVQIHNGLASVKQAKDRSRQHIESRIQQEHARASMTPEIAASSIDGTQYQNSANILAPQGAQSSNAFATQLLNENQNHRLTVSPVQTFAQFLTQKNGIFLRSVPLAASSHLEAKLAKVTDEMTRLHKEKVDAIRLEYVAELQRDMNERQKVIDMLLQKADG</sequence>
<feature type="region of interest" description="Disordered" evidence="2">
    <location>
        <begin position="1"/>
        <end position="143"/>
    </location>
</feature>
<evidence type="ECO:0000313" key="3">
    <source>
        <dbReference type="EMBL" id="RAO68224.1"/>
    </source>
</evidence>
<gene>
    <name evidence="3" type="ORF">BHQ10_004236</name>
</gene>
<protein>
    <submittedName>
        <fullName evidence="3">Uncharacterized protein</fullName>
    </submittedName>
</protein>
<feature type="compositionally biased region" description="Polar residues" evidence="2">
    <location>
        <begin position="1"/>
        <end position="17"/>
    </location>
</feature>
<proteinExistence type="predicted"/>
<keyword evidence="4" id="KW-1185">Reference proteome</keyword>
<feature type="compositionally biased region" description="Polar residues" evidence="2">
    <location>
        <begin position="43"/>
        <end position="54"/>
    </location>
</feature>
<evidence type="ECO:0000313" key="4">
    <source>
        <dbReference type="Proteomes" id="UP000249363"/>
    </source>
</evidence>
<dbReference type="OrthoDB" id="4227375at2759"/>
<evidence type="ECO:0000256" key="2">
    <source>
        <dbReference type="SAM" id="MobiDB-lite"/>
    </source>
</evidence>
<dbReference type="GeneID" id="63793452"/>
<name>A0A364KXE7_TALAM</name>
<dbReference type="AlphaFoldDB" id="A0A364KXE7"/>
<feature type="coiled-coil region" evidence="1">
    <location>
        <begin position="254"/>
        <end position="304"/>
    </location>
</feature>
<dbReference type="RefSeq" id="XP_040732740.1">
    <property type="nucleotide sequence ID" value="XM_040876580.1"/>
</dbReference>